<keyword evidence="20" id="KW-1185">Reference proteome</keyword>
<feature type="transmembrane region" description="Helical" evidence="16">
    <location>
        <begin position="51"/>
        <end position="75"/>
    </location>
</feature>
<dbReference type="InterPro" id="IPR001905">
    <property type="entry name" value="Ammonium_transpt"/>
</dbReference>
<feature type="transmembrane region" description="Helical" evidence="16">
    <location>
        <begin position="162"/>
        <end position="183"/>
    </location>
</feature>
<evidence type="ECO:0000256" key="16">
    <source>
        <dbReference type="RuleBase" id="RU362002"/>
    </source>
</evidence>
<dbReference type="PANTHER" id="PTHR11730:SF6">
    <property type="entry name" value="AMMONIUM TRANSPORTER"/>
    <property type="match status" value="1"/>
</dbReference>
<feature type="transmembrane region" description="Helical" evidence="16">
    <location>
        <begin position="204"/>
        <end position="221"/>
    </location>
</feature>
<evidence type="ECO:0000256" key="11">
    <source>
        <dbReference type="ARBA" id="ARBA00022998"/>
    </source>
</evidence>
<organism evidence="19 20">
    <name type="scientific">Leptospira brenneri</name>
    <dbReference type="NCBI Taxonomy" id="2023182"/>
    <lineage>
        <taxon>Bacteria</taxon>
        <taxon>Pseudomonadati</taxon>
        <taxon>Spirochaetota</taxon>
        <taxon>Spirochaetia</taxon>
        <taxon>Leptospirales</taxon>
        <taxon>Leptospiraceae</taxon>
        <taxon>Leptospira</taxon>
    </lineage>
</organism>
<feature type="transmembrane region" description="Helical" evidence="16">
    <location>
        <begin position="121"/>
        <end position="142"/>
    </location>
</feature>
<feature type="transmembrane region" description="Helical" evidence="16">
    <location>
        <begin position="352"/>
        <end position="375"/>
    </location>
</feature>
<gene>
    <name evidence="19" type="primary">amt</name>
    <name evidence="19" type="ORF">EHQ30_13180</name>
</gene>
<evidence type="ECO:0000256" key="9">
    <source>
        <dbReference type="ARBA" id="ARBA00022842"/>
    </source>
</evidence>
<evidence type="ECO:0000256" key="5">
    <source>
        <dbReference type="ARBA" id="ARBA00022692"/>
    </source>
</evidence>
<evidence type="ECO:0000259" key="18">
    <source>
        <dbReference type="PROSITE" id="PS50125"/>
    </source>
</evidence>
<evidence type="ECO:0000313" key="20">
    <source>
        <dbReference type="Proteomes" id="UP000297891"/>
    </source>
</evidence>
<dbReference type="GO" id="GO:0008519">
    <property type="term" value="F:ammonium channel activity"/>
    <property type="evidence" value="ECO:0007669"/>
    <property type="project" value="InterPro"/>
</dbReference>
<comment type="subunit">
    <text evidence="15">Homodimer. Can also exist as monomer.</text>
</comment>
<keyword evidence="8" id="KW-0067">ATP-binding</keyword>
<evidence type="ECO:0000256" key="1">
    <source>
        <dbReference type="ARBA" id="ARBA00001593"/>
    </source>
</evidence>
<dbReference type="GO" id="GO:0046872">
    <property type="term" value="F:metal ion binding"/>
    <property type="evidence" value="ECO:0007669"/>
    <property type="project" value="UniProtKB-KW"/>
</dbReference>
<feature type="transmembrane region" description="Helical" evidence="16">
    <location>
        <begin position="12"/>
        <end position="30"/>
    </location>
</feature>
<dbReference type="GO" id="GO:0004016">
    <property type="term" value="F:adenylate cyclase activity"/>
    <property type="evidence" value="ECO:0007669"/>
    <property type="project" value="UniProtKB-EC"/>
</dbReference>
<comment type="caution">
    <text evidence="16">Lacks conserved residue(s) required for the propagation of feature annotation.</text>
</comment>
<comment type="catalytic activity">
    <reaction evidence="1">
        <text>ATP = 3',5'-cyclic AMP + diphosphate</text>
        <dbReference type="Rhea" id="RHEA:15389"/>
        <dbReference type="ChEBI" id="CHEBI:30616"/>
        <dbReference type="ChEBI" id="CHEBI:33019"/>
        <dbReference type="ChEBI" id="CHEBI:58165"/>
        <dbReference type="EC" id="4.6.1.1"/>
    </reaction>
</comment>
<keyword evidence="4 16" id="KW-0813">Transport</keyword>
<feature type="domain" description="Guanylate cyclase" evidence="18">
    <location>
        <begin position="507"/>
        <end position="635"/>
    </location>
</feature>
<dbReference type="InterPro" id="IPR018297">
    <property type="entry name" value="A/G_cyclase_CS"/>
</dbReference>
<keyword evidence="10 16" id="KW-1133">Transmembrane helix</keyword>
<keyword evidence="11" id="KW-0115">cAMP biosynthesis</keyword>
<dbReference type="GO" id="GO:0097272">
    <property type="term" value="P:ammonium homeostasis"/>
    <property type="evidence" value="ECO:0007669"/>
    <property type="project" value="TreeGrafter"/>
</dbReference>
<dbReference type="PROSITE" id="PS50125">
    <property type="entry name" value="GUANYLATE_CYCLASE_2"/>
    <property type="match status" value="1"/>
</dbReference>
<evidence type="ECO:0000256" key="12">
    <source>
        <dbReference type="ARBA" id="ARBA00023136"/>
    </source>
</evidence>
<comment type="caution">
    <text evidence="19">The sequence shown here is derived from an EMBL/GenBank/DDBJ whole genome shotgun (WGS) entry which is preliminary data.</text>
</comment>
<dbReference type="InterPro" id="IPR029020">
    <property type="entry name" value="Ammonium/urea_transptr"/>
</dbReference>
<dbReference type="SUPFAM" id="SSF111352">
    <property type="entry name" value="Ammonium transporter"/>
    <property type="match status" value="1"/>
</dbReference>
<dbReference type="FunFam" id="3.30.70.1230:FF:000033">
    <property type="entry name" value="Adenylate cyclase"/>
    <property type="match status" value="1"/>
</dbReference>
<feature type="coiled-coil region" evidence="17">
    <location>
        <begin position="455"/>
        <end position="482"/>
    </location>
</feature>
<dbReference type="GO" id="GO:0005524">
    <property type="term" value="F:ATP binding"/>
    <property type="evidence" value="ECO:0007669"/>
    <property type="project" value="UniProtKB-KW"/>
</dbReference>
<keyword evidence="14" id="KW-0456">Lyase</keyword>
<accession>A0A2M9XX38</accession>
<dbReference type="SUPFAM" id="SSF55073">
    <property type="entry name" value="Nucleotide cyclase"/>
    <property type="match status" value="1"/>
</dbReference>
<keyword evidence="5 16" id="KW-0812">Transmembrane</keyword>
<evidence type="ECO:0000256" key="14">
    <source>
        <dbReference type="ARBA" id="ARBA00023239"/>
    </source>
</evidence>
<dbReference type="InterPro" id="IPR018047">
    <property type="entry name" value="Ammonium_transpt_CS"/>
</dbReference>
<evidence type="ECO:0000256" key="13">
    <source>
        <dbReference type="ARBA" id="ARBA00023177"/>
    </source>
</evidence>
<dbReference type="SMART" id="SM00044">
    <property type="entry name" value="CYCc"/>
    <property type="match status" value="1"/>
</dbReference>
<evidence type="ECO:0000256" key="8">
    <source>
        <dbReference type="ARBA" id="ARBA00022840"/>
    </source>
</evidence>
<feature type="transmembrane region" description="Helical" evidence="16">
    <location>
        <begin position="233"/>
        <end position="258"/>
    </location>
</feature>
<dbReference type="Proteomes" id="UP000297891">
    <property type="component" value="Unassembled WGS sequence"/>
</dbReference>
<sequence length="696" mass="76024">MSVQKNLLDILWVLVCSGLVLMMQGGFLVLESGLTRAKNSINVAIKNIADFGVATLLFYLFGFGIMFGTSFYGLFGTDLFLPAFPKDNAWPPTFFLFQLMFCGTSSTIVSGAVAERLKFPSYLLATALISGIIYPIVGHWVWGGAFLNSSSGWLEELGFHDFAGSTQVHSVGGWVSLALLLVVGPRLGRFKDGEASKTVTGSNLPLAMLGGIILWFGWMGFNGGSTLAFNGSVPIVILNTIIASGFSMMVALFLTWIVKGYPEAISPLNGSLAGLVAITASANCVDPKQAAIIGMIAGGLTIPAEKLLLRWKIDDAVGAVPVHLVGGLWGTLAVGIFGDIDSLGATNGRWDFILIQILGSIVVGIFSFGVSYIVFKGINRIYRLRVDETEERMGLNISEHKATTELIDLFLSMDYQHKTGDLTLDVPVEPFTEVGQIAERYNLVLGKVRSTLKENEDSRVEIANAYEKVRNEQERAEKLLLNVLPKAIAEELKEKQGLIANSYPEVSVIFADIVGFTQISSGMKPEAVVRILNEIFSYFDVLAEKYKLEKIKTIGDAYMAVAGLPTPDQYHSLLAAHMAWDMKSLLARLRLGKSGHKLSMRIGINTGPVVAGVIGTKKFIYDIWGDAVNLASRMESHGLPNEIQITESTAKLIQSDFELEERGEIDIKGKGKIKTFLVKQRIREPEDSLPYFQFAM</sequence>
<dbReference type="InterPro" id="IPR029787">
    <property type="entry name" value="Nucleotide_cyclase"/>
</dbReference>
<keyword evidence="6" id="KW-0479">Metal-binding</keyword>
<keyword evidence="12 16" id="KW-0472">Membrane</keyword>
<dbReference type="CDD" id="cd07302">
    <property type="entry name" value="CHD"/>
    <property type="match status" value="1"/>
</dbReference>
<dbReference type="OrthoDB" id="9814202at2"/>
<feature type="transmembrane region" description="Helical" evidence="16">
    <location>
        <begin position="95"/>
        <end position="114"/>
    </location>
</feature>
<proteinExistence type="inferred from homology"/>
<reference evidence="19" key="1">
    <citation type="journal article" date="2019" name="PLoS Negl. Trop. Dis.">
        <title>Revisiting the worldwide diversity of Leptospira species in the environment.</title>
        <authorList>
            <person name="Vincent A.T."/>
            <person name="Schiettekatte O."/>
            <person name="Bourhy P."/>
            <person name="Veyrier F.J."/>
            <person name="Picardeau M."/>
        </authorList>
    </citation>
    <scope>NUCLEOTIDE SEQUENCE [LARGE SCALE GENOMIC DNA]</scope>
    <source>
        <strain evidence="19">201800277</strain>
    </source>
</reference>
<dbReference type="Gene3D" id="1.10.3430.10">
    <property type="entry name" value="Ammonium transporter AmtB like domains"/>
    <property type="match status" value="1"/>
</dbReference>
<evidence type="ECO:0000256" key="7">
    <source>
        <dbReference type="ARBA" id="ARBA00022741"/>
    </source>
</evidence>
<keyword evidence="7" id="KW-0547">Nucleotide-binding</keyword>
<dbReference type="GO" id="GO:0035556">
    <property type="term" value="P:intracellular signal transduction"/>
    <property type="evidence" value="ECO:0007669"/>
    <property type="project" value="InterPro"/>
</dbReference>
<dbReference type="AlphaFoldDB" id="A0A2M9XX38"/>
<dbReference type="EMBL" id="RQFP01000013">
    <property type="protein sequence ID" value="TGK92403.1"/>
    <property type="molecule type" value="Genomic_DNA"/>
</dbReference>
<evidence type="ECO:0000256" key="10">
    <source>
        <dbReference type="ARBA" id="ARBA00022989"/>
    </source>
</evidence>
<evidence type="ECO:0000256" key="6">
    <source>
        <dbReference type="ARBA" id="ARBA00022723"/>
    </source>
</evidence>
<dbReference type="Gene3D" id="3.30.70.1230">
    <property type="entry name" value="Nucleotide cyclase"/>
    <property type="match status" value="1"/>
</dbReference>
<evidence type="ECO:0000256" key="15">
    <source>
        <dbReference type="ARBA" id="ARBA00064436"/>
    </source>
</evidence>
<keyword evidence="9" id="KW-0460">Magnesium</keyword>
<evidence type="ECO:0000256" key="4">
    <source>
        <dbReference type="ARBA" id="ARBA00022448"/>
    </source>
</evidence>
<dbReference type="Pfam" id="PF00211">
    <property type="entry name" value="Guanylate_cyc"/>
    <property type="match status" value="1"/>
</dbReference>
<dbReference type="PROSITE" id="PS00452">
    <property type="entry name" value="GUANYLATE_CYCLASE_1"/>
    <property type="match status" value="1"/>
</dbReference>
<dbReference type="NCBIfam" id="TIGR00836">
    <property type="entry name" value="amt"/>
    <property type="match status" value="1"/>
</dbReference>
<dbReference type="InterPro" id="IPR001054">
    <property type="entry name" value="A/G_cyclase"/>
</dbReference>
<comment type="subcellular location">
    <subcellularLocation>
        <location evidence="16">Cell membrane</location>
        <topology evidence="16">Multi-pass membrane protein</topology>
    </subcellularLocation>
    <subcellularLocation>
        <location evidence="2">Membrane</location>
        <topology evidence="2">Multi-pass membrane protein</topology>
    </subcellularLocation>
</comment>
<keyword evidence="13 16" id="KW-0924">Ammonia transport</keyword>
<comment type="similarity">
    <text evidence="3 16">Belongs to the ammonia transporter channel (TC 1.A.11.2) family.</text>
</comment>
<feature type="transmembrane region" description="Helical" evidence="16">
    <location>
        <begin position="316"/>
        <end position="340"/>
    </location>
</feature>
<protein>
    <recommendedName>
        <fullName evidence="16">Ammonium transporter</fullName>
    </recommendedName>
</protein>
<dbReference type="GO" id="GO:0005886">
    <property type="term" value="C:plasma membrane"/>
    <property type="evidence" value="ECO:0007669"/>
    <property type="project" value="UniProtKB-SubCell"/>
</dbReference>
<evidence type="ECO:0000256" key="17">
    <source>
        <dbReference type="SAM" id="Coils"/>
    </source>
</evidence>
<dbReference type="GO" id="GO:0006171">
    <property type="term" value="P:cAMP biosynthetic process"/>
    <property type="evidence" value="ECO:0007669"/>
    <property type="project" value="UniProtKB-KW"/>
</dbReference>
<evidence type="ECO:0000313" key="19">
    <source>
        <dbReference type="EMBL" id="TGK92403.1"/>
    </source>
</evidence>
<keyword evidence="17" id="KW-0175">Coiled coil</keyword>
<name>A0A2M9XX38_9LEPT</name>
<dbReference type="RefSeq" id="WP_100792272.1">
    <property type="nucleotide sequence ID" value="NZ_NPDQ01000012.1"/>
</dbReference>
<dbReference type="Pfam" id="PF00909">
    <property type="entry name" value="Ammonium_transp"/>
    <property type="match status" value="1"/>
</dbReference>
<dbReference type="InterPro" id="IPR024041">
    <property type="entry name" value="NH4_transpt_AmtB-like_dom"/>
</dbReference>
<evidence type="ECO:0000256" key="2">
    <source>
        <dbReference type="ARBA" id="ARBA00004141"/>
    </source>
</evidence>
<dbReference type="PROSITE" id="PS01219">
    <property type="entry name" value="AMMONIUM_TRANSP"/>
    <property type="match status" value="1"/>
</dbReference>
<evidence type="ECO:0000256" key="3">
    <source>
        <dbReference type="ARBA" id="ARBA00005887"/>
    </source>
</evidence>
<dbReference type="PANTHER" id="PTHR11730">
    <property type="entry name" value="AMMONIUM TRANSPORTER"/>
    <property type="match status" value="1"/>
</dbReference>